<comment type="caution">
    <text evidence="1">The sequence shown here is derived from an EMBL/GenBank/DDBJ whole genome shotgun (WGS) entry which is preliminary data.</text>
</comment>
<dbReference type="Proteomes" id="UP001165960">
    <property type="component" value="Unassembled WGS sequence"/>
</dbReference>
<gene>
    <name evidence="1" type="ORF">DSO57_1029520</name>
</gene>
<keyword evidence="2" id="KW-1185">Reference proteome</keyword>
<sequence length="244" mass="26787">MNATKDWNNLMGILIPWTAKKLPIAILAINLSPAVLHLTSINPRNRGPAAQPLLSTRSSLQPIPPPNPVYSEFTLEEILIYNPEAITRETETVYREGHKITIPPLLFCDKYNHLPVYLASMTPPLTLQPNHPQESVAANESTSTQIFGVMYITLTGLIDSMVPASRHWAILGKLLSYIVKLAPILWWALPARPAGCLPASFPESPTGWIPDNIIGNLYISFASLCVPNCSALPIPCCQGLLPHT</sequence>
<organism evidence="1 2">
    <name type="scientific">Entomophthora muscae</name>
    <dbReference type="NCBI Taxonomy" id="34485"/>
    <lineage>
        <taxon>Eukaryota</taxon>
        <taxon>Fungi</taxon>
        <taxon>Fungi incertae sedis</taxon>
        <taxon>Zoopagomycota</taxon>
        <taxon>Entomophthoromycotina</taxon>
        <taxon>Entomophthoromycetes</taxon>
        <taxon>Entomophthorales</taxon>
        <taxon>Entomophthoraceae</taxon>
        <taxon>Entomophthora</taxon>
    </lineage>
</organism>
<reference evidence="1" key="1">
    <citation type="submission" date="2022-04" db="EMBL/GenBank/DDBJ databases">
        <title>Genome of the entomopathogenic fungus Entomophthora muscae.</title>
        <authorList>
            <person name="Elya C."/>
            <person name="Lovett B.R."/>
            <person name="Lee E."/>
            <person name="Macias A.M."/>
            <person name="Hajek A.E."/>
            <person name="De Bivort B.L."/>
            <person name="Kasson M.T."/>
            <person name="De Fine Licht H.H."/>
            <person name="Stajich J.E."/>
        </authorList>
    </citation>
    <scope>NUCLEOTIDE SEQUENCE</scope>
    <source>
        <strain evidence="1">Berkeley</strain>
    </source>
</reference>
<protein>
    <submittedName>
        <fullName evidence="1">Uncharacterized protein</fullName>
    </submittedName>
</protein>
<name>A0ACC2TMX5_9FUNG</name>
<accession>A0ACC2TMX5</accession>
<dbReference type="EMBL" id="QTSX02002325">
    <property type="protein sequence ID" value="KAJ9076089.1"/>
    <property type="molecule type" value="Genomic_DNA"/>
</dbReference>
<proteinExistence type="predicted"/>
<evidence type="ECO:0000313" key="1">
    <source>
        <dbReference type="EMBL" id="KAJ9076089.1"/>
    </source>
</evidence>
<evidence type="ECO:0000313" key="2">
    <source>
        <dbReference type="Proteomes" id="UP001165960"/>
    </source>
</evidence>